<organism evidence="2">
    <name type="scientific">Brassica cretica</name>
    <name type="common">Mustard</name>
    <dbReference type="NCBI Taxonomy" id="69181"/>
    <lineage>
        <taxon>Eukaryota</taxon>
        <taxon>Viridiplantae</taxon>
        <taxon>Streptophyta</taxon>
        <taxon>Embryophyta</taxon>
        <taxon>Tracheophyta</taxon>
        <taxon>Spermatophyta</taxon>
        <taxon>Magnoliopsida</taxon>
        <taxon>eudicotyledons</taxon>
        <taxon>Gunneridae</taxon>
        <taxon>Pentapetalae</taxon>
        <taxon>rosids</taxon>
        <taxon>malvids</taxon>
        <taxon>Brassicales</taxon>
        <taxon>Brassicaceae</taxon>
        <taxon>Brassiceae</taxon>
        <taxon>Brassica</taxon>
    </lineage>
</organism>
<name>A0A8S9J529_BRACR</name>
<feature type="compositionally biased region" description="Low complexity" evidence="1">
    <location>
        <begin position="146"/>
        <end position="168"/>
    </location>
</feature>
<gene>
    <name evidence="2" type="ORF">F2Q70_00001548</name>
</gene>
<feature type="compositionally biased region" description="Polar residues" evidence="1">
    <location>
        <begin position="213"/>
        <end position="231"/>
    </location>
</feature>
<evidence type="ECO:0008006" key="3">
    <source>
        <dbReference type="Google" id="ProtNLM"/>
    </source>
</evidence>
<dbReference type="InterPro" id="IPR040256">
    <property type="entry name" value="At4g02000-like"/>
</dbReference>
<evidence type="ECO:0000256" key="1">
    <source>
        <dbReference type="SAM" id="MobiDB-lite"/>
    </source>
</evidence>
<dbReference type="EMBL" id="QGKY02001015">
    <property type="protein sequence ID" value="KAF2576317.1"/>
    <property type="molecule type" value="Genomic_DNA"/>
</dbReference>
<dbReference type="PANTHER" id="PTHR31286:SF90">
    <property type="entry name" value="DUF4283 DOMAIN-CONTAINING PROTEIN"/>
    <property type="match status" value="1"/>
</dbReference>
<comment type="caution">
    <text evidence="2">The sequence shown here is derived from an EMBL/GenBank/DDBJ whole genome shotgun (WGS) entry which is preliminary data.</text>
</comment>
<protein>
    <recommendedName>
        <fullName evidence="3">DUF4283 domain-containing protein</fullName>
    </recommendedName>
</protein>
<feature type="region of interest" description="Disordered" evidence="1">
    <location>
        <begin position="294"/>
        <end position="340"/>
    </location>
</feature>
<feature type="region of interest" description="Disordered" evidence="1">
    <location>
        <begin position="125"/>
        <end position="182"/>
    </location>
</feature>
<feature type="region of interest" description="Disordered" evidence="1">
    <location>
        <begin position="204"/>
        <end position="269"/>
    </location>
</feature>
<feature type="compositionally biased region" description="Pro residues" evidence="1">
    <location>
        <begin position="252"/>
        <end position="263"/>
    </location>
</feature>
<proteinExistence type="predicted"/>
<feature type="compositionally biased region" description="Polar residues" evidence="1">
    <location>
        <begin position="294"/>
        <end position="328"/>
    </location>
</feature>
<evidence type="ECO:0000313" key="2">
    <source>
        <dbReference type="EMBL" id="KAF2576317.1"/>
    </source>
</evidence>
<accession>A0A8S9J529</accession>
<dbReference type="PANTHER" id="PTHR31286">
    <property type="entry name" value="GLYCINE-RICH CELL WALL STRUCTURAL PROTEIN 1.8-LIKE"/>
    <property type="match status" value="1"/>
</dbReference>
<reference evidence="2" key="1">
    <citation type="submission" date="2019-12" db="EMBL/GenBank/DDBJ databases">
        <title>Genome sequencing and annotation of Brassica cretica.</title>
        <authorList>
            <person name="Studholme D.J."/>
            <person name="Sarris P.F."/>
        </authorList>
    </citation>
    <scope>NUCLEOTIDE SEQUENCE</scope>
    <source>
        <strain evidence="2">PFS-102/07</strain>
        <tissue evidence="2">Leaf</tissue>
    </source>
</reference>
<sequence>MFHTAQWSSQHSASTPSLKAIKIWAHLTGVPLDLRHQESLSLVAGLVGDPKETDDFTKNLVSLTLSHVKVEVDLTKPLPSVMEFERQSGEVVEVLVHYLWVPPTCSHCHELGHIVQNCLSYIPPPPADPPGNQSKAQGKRPLVADQTSSQKPSQKPTQSPSQTPSQTPRKIHQKKKSSSIIPTQQYVPVIGNKFSQLAQESNSGSSLILPASSPMQVDNPISSASTVNSPPCFSPEPNPRPSLKRCRSSPTLSPPPSSHPNPFAPLSSTNCQATIDSTLSLQTFLSITPYPKNTSAPIQTTSLNTSTPISQDSTSQLANHSSFSLTRESISHGGDPPTLN</sequence>
<dbReference type="AlphaFoldDB" id="A0A8S9J529"/>